<evidence type="ECO:0000313" key="4">
    <source>
        <dbReference type="EMBL" id="MCS5717719.1"/>
    </source>
</evidence>
<evidence type="ECO:0000313" key="5">
    <source>
        <dbReference type="Proteomes" id="UP001165584"/>
    </source>
</evidence>
<dbReference type="PANTHER" id="PTHR16305:SF35">
    <property type="entry name" value="TRANSCRIPTIONAL ACTIVATOR DOMAIN"/>
    <property type="match status" value="1"/>
</dbReference>
<dbReference type="CDD" id="cd06170">
    <property type="entry name" value="LuxR_C_like"/>
    <property type="match status" value="1"/>
</dbReference>
<dbReference type="InterPro" id="IPR041664">
    <property type="entry name" value="AAA_16"/>
</dbReference>
<evidence type="ECO:0000256" key="2">
    <source>
        <dbReference type="ARBA" id="ARBA00022840"/>
    </source>
</evidence>
<keyword evidence="5" id="KW-1185">Reference proteome</keyword>
<comment type="caution">
    <text evidence="4">The sequence shown here is derived from an EMBL/GenBank/DDBJ whole genome shotgun (WGS) entry which is preliminary data.</text>
</comment>
<dbReference type="PROSITE" id="PS00622">
    <property type="entry name" value="HTH_LUXR_1"/>
    <property type="match status" value="1"/>
</dbReference>
<dbReference type="PANTHER" id="PTHR16305">
    <property type="entry name" value="TESTICULAR SOLUBLE ADENYLYL CYCLASE"/>
    <property type="match status" value="1"/>
</dbReference>
<dbReference type="SUPFAM" id="SSF52540">
    <property type="entry name" value="P-loop containing nucleoside triphosphate hydrolases"/>
    <property type="match status" value="1"/>
</dbReference>
<dbReference type="RefSeq" id="WP_259506195.1">
    <property type="nucleotide sequence ID" value="NZ_JANLCM010000001.1"/>
</dbReference>
<name>A0ABT2GNB5_9MICO</name>
<accession>A0ABT2GNB5</accession>
<sequence>MRTDFTGLDGTELTELLGRHAEREAVQHLLAEAQAGRSGTVVVRGEAGIGKSALLDDLRISALRGGFQVAAICGVESETQFAFAALHQLVASMLDRAVALPDPQQAALSVALGLRSGDAPDRFLVGLATLNLLAEVAEEWPLLCLVDDAQWLDIASAQVLVFVARRIAAEGVALVFARRDPGPGEVDVFATLEPELPLTGLGEADARTLLADGIRTPLDDHVRDRILAEARGNPLALLELPRSAVATQLAGGFELPDVRSIPRRIEETFRLRSAGLAASAQSLLLLAAAEPTGDAELLWRAADRLGLNRETAGQTEASGLVEIDSSVRFRHPLVRSAVYRAATAAARRDTHRALADATDPIADPDRRAWHRAQAVLGTDEEAAAELERTAERTRARGGVAAAAAFLQHAAELTADPAARARRALAAAHAKHDAGASEAAAQLAKEAEAGPLTELERARLELLRARIAFQLTQGDKVPRMLLDAAATLAPLDAALARETYLHALDAAMIIGAPDHLRSVQDVAQAARAAPSPPDPPRPADLLLDGLVAMYTRGYVEGAPALLRALEAFIERGFDGQALGQMGSRRWLWLATRAGSGIFDAERSGVLSNRNVALAREAGALATLPGALAGRAGRHVITGEIPQAIELIAESEAITAATGAAPLRHARFILHAWRGQEADAKELFEATARHSAASSEGAEAAAGYYARAVLRNGFGSYSDAMDAATRASEMGELSMSALALPELVEAAVRAGRPDRATAASEELGARARASGCDWGLGLAARSRALTGSSGNNAAIDDDYREAIRRLDACGMGGHLARTHLVYGEWLRREGSRQAARFELRTAHDLLATMGMEAFAARAARELRATGENPRKRNSQPATALTDHELQIARLVATGATSREVAAQLFLSPRTIEAHLRNIFRKLDISSRRQLRDLKLP</sequence>
<dbReference type="InterPro" id="IPR036388">
    <property type="entry name" value="WH-like_DNA-bd_sf"/>
</dbReference>
<keyword evidence="1" id="KW-0547">Nucleotide-binding</keyword>
<dbReference type="SMART" id="SM00421">
    <property type="entry name" value="HTH_LUXR"/>
    <property type="match status" value="1"/>
</dbReference>
<evidence type="ECO:0000256" key="1">
    <source>
        <dbReference type="ARBA" id="ARBA00022741"/>
    </source>
</evidence>
<dbReference type="SUPFAM" id="SSF46894">
    <property type="entry name" value="C-terminal effector domain of the bipartite response regulators"/>
    <property type="match status" value="1"/>
</dbReference>
<reference evidence="4" key="1">
    <citation type="submission" date="2022-08" db="EMBL/GenBank/DDBJ databases">
        <authorList>
            <person name="Deng Y."/>
            <person name="Han X.-F."/>
            <person name="Zhang Y.-Q."/>
        </authorList>
    </citation>
    <scope>NUCLEOTIDE SEQUENCE</scope>
    <source>
        <strain evidence="4">CPCC 205763</strain>
    </source>
</reference>
<dbReference type="PROSITE" id="PS50043">
    <property type="entry name" value="HTH_LUXR_2"/>
    <property type="match status" value="1"/>
</dbReference>
<dbReference type="InterPro" id="IPR027417">
    <property type="entry name" value="P-loop_NTPase"/>
</dbReference>
<feature type="domain" description="HTH luxR-type" evidence="3">
    <location>
        <begin position="871"/>
        <end position="934"/>
    </location>
</feature>
<dbReference type="Pfam" id="PF00196">
    <property type="entry name" value="GerE"/>
    <property type="match status" value="1"/>
</dbReference>
<dbReference type="Pfam" id="PF13191">
    <property type="entry name" value="AAA_16"/>
    <property type="match status" value="1"/>
</dbReference>
<dbReference type="InterPro" id="IPR016032">
    <property type="entry name" value="Sig_transdc_resp-reg_C-effctor"/>
</dbReference>
<dbReference type="EMBL" id="JANLCM010000001">
    <property type="protein sequence ID" value="MCS5717719.1"/>
    <property type="molecule type" value="Genomic_DNA"/>
</dbReference>
<dbReference type="PRINTS" id="PR00038">
    <property type="entry name" value="HTHLUXR"/>
</dbReference>
<dbReference type="InterPro" id="IPR000792">
    <property type="entry name" value="Tscrpt_reg_LuxR_C"/>
</dbReference>
<keyword evidence="2" id="KW-0067">ATP-binding</keyword>
<evidence type="ECO:0000259" key="3">
    <source>
        <dbReference type="PROSITE" id="PS50043"/>
    </source>
</evidence>
<gene>
    <name evidence="4" type="ORF">N1027_06175</name>
</gene>
<dbReference type="Gene3D" id="1.10.10.10">
    <property type="entry name" value="Winged helix-like DNA-binding domain superfamily/Winged helix DNA-binding domain"/>
    <property type="match status" value="1"/>
</dbReference>
<protein>
    <submittedName>
        <fullName evidence="4">LuxR family transcriptional regulator</fullName>
    </submittedName>
</protein>
<proteinExistence type="predicted"/>
<organism evidence="4 5">
    <name type="scientific">Herbiconiux aconitum</name>
    <dbReference type="NCBI Taxonomy" id="2970913"/>
    <lineage>
        <taxon>Bacteria</taxon>
        <taxon>Bacillati</taxon>
        <taxon>Actinomycetota</taxon>
        <taxon>Actinomycetes</taxon>
        <taxon>Micrococcales</taxon>
        <taxon>Microbacteriaceae</taxon>
        <taxon>Herbiconiux</taxon>
    </lineage>
</organism>
<dbReference type="Proteomes" id="UP001165584">
    <property type="component" value="Unassembled WGS sequence"/>
</dbReference>